<dbReference type="InterPro" id="IPR036676">
    <property type="entry name" value="PurM-like_C_sf"/>
</dbReference>
<gene>
    <name evidence="14" type="ORF">A3F23_03280</name>
</gene>
<evidence type="ECO:0000256" key="4">
    <source>
        <dbReference type="ARBA" id="ARBA00020367"/>
    </source>
</evidence>
<dbReference type="GO" id="GO:0006189">
    <property type="term" value="P:'de novo' IMP biosynthetic process"/>
    <property type="evidence" value="ECO:0007669"/>
    <property type="project" value="InterPro"/>
</dbReference>
<dbReference type="GO" id="GO:0004641">
    <property type="term" value="F:phosphoribosylformylglycinamidine cyclo-ligase activity"/>
    <property type="evidence" value="ECO:0007669"/>
    <property type="project" value="UniProtKB-EC"/>
</dbReference>
<dbReference type="Gene3D" id="3.30.1330.10">
    <property type="entry name" value="PurM-like, N-terminal domain"/>
    <property type="match status" value="1"/>
</dbReference>
<evidence type="ECO:0000256" key="7">
    <source>
        <dbReference type="ARBA" id="ARBA00022840"/>
    </source>
</evidence>
<keyword evidence="5" id="KW-0436">Ligase</keyword>
<feature type="domain" description="PurM-like C-terminal" evidence="13">
    <location>
        <begin position="303"/>
        <end position="366"/>
    </location>
</feature>
<evidence type="ECO:0000313" key="15">
    <source>
        <dbReference type="Proteomes" id="UP000177723"/>
    </source>
</evidence>
<dbReference type="SUPFAM" id="SSF55326">
    <property type="entry name" value="PurM N-terminal domain-like"/>
    <property type="match status" value="1"/>
</dbReference>
<evidence type="ECO:0000256" key="8">
    <source>
        <dbReference type="ARBA" id="ARBA00031908"/>
    </source>
</evidence>
<dbReference type="PANTHER" id="PTHR10520">
    <property type="entry name" value="TRIFUNCTIONAL PURINE BIOSYNTHETIC PROTEIN ADENOSINE-3-RELATED"/>
    <property type="match status" value="1"/>
</dbReference>
<comment type="similarity">
    <text evidence="2">Belongs to the AIR synthase family.</text>
</comment>
<evidence type="ECO:0000256" key="1">
    <source>
        <dbReference type="ARBA" id="ARBA00004686"/>
    </source>
</evidence>
<feature type="domain" description="PurM-like N-terminal" evidence="12">
    <location>
        <begin position="67"/>
        <end position="178"/>
    </location>
</feature>
<organism evidence="14 15">
    <name type="scientific">Candidatus Giovannonibacteria bacterium RIFCSPHIGHO2_12_FULL_43_15</name>
    <dbReference type="NCBI Taxonomy" id="1798341"/>
    <lineage>
        <taxon>Bacteria</taxon>
        <taxon>Candidatus Giovannoniibacteriota</taxon>
    </lineage>
</organism>
<dbReference type="Proteomes" id="UP000177723">
    <property type="component" value="Unassembled WGS sequence"/>
</dbReference>
<keyword evidence="6" id="KW-0547">Nucleotide-binding</keyword>
<sequence length="384" mass="42086">MAEDKYTAAGVNIKEGDSLSSYAGMLCQSTYRNSPYLKIVDLSDGHFRGPRGFQLKNLPKECILTGGADGAGTKVVLEDAAGNYRYAGRGIVAMTGGDITRWGGMPLLILNSLDARTIGKKDERVNIAFHELLMGLKETCDSQKLVLFGGETAELGEFVGSDNPGACARYLWSGFAIGVFHPLKMIRGKTVKPGMSVIALREYGFRNNGLSLVRKALKSRYGERCYQVPEATLAIKAAAAPAVLYDRLLETANGWFSRNFTPRIKTHLISHLSGGAIKSKFGDDLLFKYGFSANLPNLWRPPVIMKDCASWLGLSDRECYEFWSGGQGALVVVEEKDAEAFVELAEKFSIDARVAGEITKEKIPQLTIMSKFSGKEFTFKKGEK</sequence>
<dbReference type="EC" id="6.3.3.1" evidence="3"/>
<dbReference type="InterPro" id="IPR010918">
    <property type="entry name" value="PurM-like_C_dom"/>
</dbReference>
<reference evidence="14 15" key="1">
    <citation type="journal article" date="2016" name="Nat. Commun.">
        <title>Thousands of microbial genomes shed light on interconnected biogeochemical processes in an aquifer system.</title>
        <authorList>
            <person name="Anantharaman K."/>
            <person name="Brown C.T."/>
            <person name="Hug L.A."/>
            <person name="Sharon I."/>
            <person name="Castelle C.J."/>
            <person name="Probst A.J."/>
            <person name="Thomas B.C."/>
            <person name="Singh A."/>
            <person name="Wilkins M.J."/>
            <person name="Karaoz U."/>
            <person name="Brodie E.L."/>
            <person name="Williams K.H."/>
            <person name="Hubbard S.S."/>
            <person name="Banfield J.F."/>
        </authorList>
    </citation>
    <scope>NUCLEOTIDE SEQUENCE [LARGE SCALE GENOMIC DNA]</scope>
</reference>
<protein>
    <recommendedName>
        <fullName evidence="4">Phosphoribosylformylglycinamidine cyclo-ligase</fullName>
        <ecNumber evidence="3">6.3.3.1</ecNumber>
    </recommendedName>
    <alternativeName>
        <fullName evidence="9">AIR synthase</fullName>
    </alternativeName>
    <alternativeName>
        <fullName evidence="10">AIRS</fullName>
    </alternativeName>
    <alternativeName>
        <fullName evidence="8">Phosphoribosyl-aminoimidazole synthetase</fullName>
    </alternativeName>
</protein>
<evidence type="ECO:0000313" key="14">
    <source>
        <dbReference type="EMBL" id="OGF77987.1"/>
    </source>
</evidence>
<evidence type="ECO:0000256" key="3">
    <source>
        <dbReference type="ARBA" id="ARBA00013047"/>
    </source>
</evidence>
<dbReference type="GO" id="GO:0004637">
    <property type="term" value="F:phosphoribosylamine-glycine ligase activity"/>
    <property type="evidence" value="ECO:0007669"/>
    <property type="project" value="TreeGrafter"/>
</dbReference>
<evidence type="ECO:0000256" key="9">
    <source>
        <dbReference type="ARBA" id="ARBA00032931"/>
    </source>
</evidence>
<proteinExistence type="inferred from homology"/>
<comment type="catalytic activity">
    <reaction evidence="11">
        <text>2-formamido-N(1)-(5-O-phospho-beta-D-ribosyl)acetamidine + ATP = 5-amino-1-(5-phospho-beta-D-ribosyl)imidazole + ADP + phosphate + H(+)</text>
        <dbReference type="Rhea" id="RHEA:23032"/>
        <dbReference type="ChEBI" id="CHEBI:15378"/>
        <dbReference type="ChEBI" id="CHEBI:30616"/>
        <dbReference type="ChEBI" id="CHEBI:43474"/>
        <dbReference type="ChEBI" id="CHEBI:137981"/>
        <dbReference type="ChEBI" id="CHEBI:147287"/>
        <dbReference type="ChEBI" id="CHEBI:456216"/>
        <dbReference type="EC" id="6.3.3.1"/>
    </reaction>
</comment>
<dbReference type="Gene3D" id="3.90.650.10">
    <property type="entry name" value="PurM-like C-terminal domain"/>
    <property type="match status" value="1"/>
</dbReference>
<evidence type="ECO:0000259" key="13">
    <source>
        <dbReference type="Pfam" id="PF02769"/>
    </source>
</evidence>
<keyword evidence="7" id="KW-0067">ATP-binding</keyword>
<comment type="caution">
    <text evidence="14">The sequence shown here is derived from an EMBL/GenBank/DDBJ whole genome shotgun (WGS) entry which is preliminary data.</text>
</comment>
<dbReference type="GO" id="GO:0005829">
    <property type="term" value="C:cytosol"/>
    <property type="evidence" value="ECO:0007669"/>
    <property type="project" value="TreeGrafter"/>
</dbReference>
<dbReference type="EMBL" id="MFHT01000007">
    <property type="protein sequence ID" value="OGF77987.1"/>
    <property type="molecule type" value="Genomic_DNA"/>
</dbReference>
<evidence type="ECO:0000256" key="5">
    <source>
        <dbReference type="ARBA" id="ARBA00022598"/>
    </source>
</evidence>
<dbReference type="PANTHER" id="PTHR10520:SF12">
    <property type="entry name" value="TRIFUNCTIONAL PURINE BIOSYNTHETIC PROTEIN ADENOSINE-3"/>
    <property type="match status" value="1"/>
</dbReference>
<comment type="pathway">
    <text evidence="1">Purine metabolism; IMP biosynthesis via de novo pathway; 5-amino-1-(5-phospho-D-ribosyl)imidazole from N(2)-formyl-N(1)-(5-phospho-D-ribosyl)glycinamide: step 2/2.</text>
</comment>
<evidence type="ECO:0000256" key="11">
    <source>
        <dbReference type="ARBA" id="ARBA00049057"/>
    </source>
</evidence>
<dbReference type="Pfam" id="PF00586">
    <property type="entry name" value="AIRS"/>
    <property type="match status" value="1"/>
</dbReference>
<name>A0A1F5WQX7_9BACT</name>
<dbReference type="InterPro" id="IPR036921">
    <property type="entry name" value="PurM-like_N_sf"/>
</dbReference>
<dbReference type="InterPro" id="IPR004733">
    <property type="entry name" value="PurM_cligase"/>
</dbReference>
<accession>A0A1F5WQX7</accession>
<evidence type="ECO:0000259" key="12">
    <source>
        <dbReference type="Pfam" id="PF00586"/>
    </source>
</evidence>
<dbReference type="GO" id="GO:0005524">
    <property type="term" value="F:ATP binding"/>
    <property type="evidence" value="ECO:0007669"/>
    <property type="project" value="UniProtKB-KW"/>
</dbReference>
<dbReference type="GO" id="GO:0046084">
    <property type="term" value="P:adenine biosynthetic process"/>
    <property type="evidence" value="ECO:0007669"/>
    <property type="project" value="TreeGrafter"/>
</dbReference>
<evidence type="ECO:0000256" key="2">
    <source>
        <dbReference type="ARBA" id="ARBA00010280"/>
    </source>
</evidence>
<dbReference type="AlphaFoldDB" id="A0A1F5WQX7"/>
<dbReference type="SUPFAM" id="SSF56042">
    <property type="entry name" value="PurM C-terminal domain-like"/>
    <property type="match status" value="1"/>
</dbReference>
<evidence type="ECO:0000256" key="10">
    <source>
        <dbReference type="ARBA" id="ARBA00033093"/>
    </source>
</evidence>
<dbReference type="InterPro" id="IPR016188">
    <property type="entry name" value="PurM-like_N"/>
</dbReference>
<evidence type="ECO:0000256" key="6">
    <source>
        <dbReference type="ARBA" id="ARBA00022741"/>
    </source>
</evidence>
<dbReference type="Pfam" id="PF02769">
    <property type="entry name" value="AIRS_C"/>
    <property type="match status" value="1"/>
</dbReference>